<evidence type="ECO:0000313" key="1">
    <source>
        <dbReference type="EMBL" id="EEG76599.1"/>
    </source>
</evidence>
<reference evidence="1 2" key="1">
    <citation type="submission" date="2009-02" db="EMBL/GenBank/DDBJ databases">
        <title>Sequencing of the draft genome and assembly of Dethiobacter alkaliphilus AHT 1.</title>
        <authorList>
            <consortium name="US DOE Joint Genome Institute (JGI-PGF)"/>
            <person name="Lucas S."/>
            <person name="Copeland A."/>
            <person name="Lapidus A."/>
            <person name="Glavina del Rio T."/>
            <person name="Dalin E."/>
            <person name="Tice H."/>
            <person name="Bruce D."/>
            <person name="Goodwin L."/>
            <person name="Pitluck S."/>
            <person name="Larimer F."/>
            <person name="Land M.L."/>
            <person name="Hauser L."/>
            <person name="Muyzer G."/>
        </authorList>
    </citation>
    <scope>NUCLEOTIDE SEQUENCE [LARGE SCALE GENOMIC DNA]</scope>
    <source>
        <strain evidence="1 2">AHT 1</strain>
    </source>
</reference>
<name>C0GJB4_DETAL</name>
<dbReference type="MEROPS" id="U57.001"/>
<dbReference type="InterPro" id="IPR008764">
    <property type="entry name" value="Peptidase_U57"/>
</dbReference>
<organism evidence="1 2">
    <name type="scientific">Dethiobacter alkaliphilus AHT 1</name>
    <dbReference type="NCBI Taxonomy" id="555088"/>
    <lineage>
        <taxon>Bacteria</taxon>
        <taxon>Bacillati</taxon>
        <taxon>Bacillota</taxon>
        <taxon>Dethiobacteria</taxon>
        <taxon>Dethiobacterales</taxon>
        <taxon>Dethiobacteraceae</taxon>
        <taxon>Dethiobacter</taxon>
    </lineage>
</organism>
<sequence>MFRVGDVVGRKSYGMDILFKIVQIDMRKKTATLKGLDMRLLADAPLDDLVSPDSGDLQEYKSRSEKAQKDCISKIYKRRSLERERLRGKSGRSPDEFFELPGKILHLDGDEDYLHECLRAYRALQLDAAGYYFPEKEQPEKIWGLLHEHRPDILILTGHDAFKKNKKDFTDLKSYSNSRYFVEATRKARQYEPAKDDLIIFAGACQSHYEAILAAGANFASAPQRVLIHAMDPVFITEKVAFTSINESVNIYEVIKNTITGLDGIGGVETKGKFRLGLPKSPY</sequence>
<dbReference type="Pfam" id="PF05582">
    <property type="entry name" value="Peptidase_U57"/>
    <property type="match status" value="1"/>
</dbReference>
<accession>C0GJB4</accession>
<protein>
    <submittedName>
        <fullName evidence="1">Sporulation peptidase YabG</fullName>
    </submittedName>
</protein>
<dbReference type="PIRSF" id="PIRSF011575">
    <property type="entry name" value="YabG"/>
    <property type="match status" value="1"/>
</dbReference>
<comment type="caution">
    <text evidence="1">The sequence shown here is derived from an EMBL/GenBank/DDBJ whole genome shotgun (WGS) entry which is preliminary data.</text>
</comment>
<dbReference type="AlphaFoldDB" id="C0GJB4"/>
<gene>
    <name evidence="1" type="ORF">DealDRAFT_2573</name>
</gene>
<keyword evidence="2" id="KW-1185">Reference proteome</keyword>
<evidence type="ECO:0000313" key="2">
    <source>
        <dbReference type="Proteomes" id="UP000006443"/>
    </source>
</evidence>
<dbReference type="OrthoDB" id="9785306at2"/>
<dbReference type="RefSeq" id="WP_008518108.1">
    <property type="nucleotide sequence ID" value="NZ_ACJM01000015.1"/>
</dbReference>
<dbReference type="EMBL" id="ACJM01000015">
    <property type="protein sequence ID" value="EEG76599.1"/>
    <property type="molecule type" value="Genomic_DNA"/>
</dbReference>
<proteinExistence type="predicted"/>
<dbReference type="STRING" id="555088.DealDRAFT_2573"/>
<dbReference type="Proteomes" id="UP000006443">
    <property type="component" value="Unassembled WGS sequence"/>
</dbReference>
<dbReference type="NCBIfam" id="TIGR02855">
    <property type="entry name" value="spore_yabG"/>
    <property type="match status" value="1"/>
</dbReference>
<dbReference type="eggNOG" id="ENOG502Z7P7">
    <property type="taxonomic scope" value="Bacteria"/>
</dbReference>